<feature type="non-terminal residue" evidence="2">
    <location>
        <position position="132"/>
    </location>
</feature>
<evidence type="ECO:0008006" key="4">
    <source>
        <dbReference type="Google" id="ProtNLM"/>
    </source>
</evidence>
<comment type="caution">
    <text evidence="2">The sequence shown here is derived from an EMBL/GenBank/DDBJ whole genome shotgun (WGS) entry which is preliminary data.</text>
</comment>
<dbReference type="Proteomes" id="UP001519460">
    <property type="component" value="Unassembled WGS sequence"/>
</dbReference>
<dbReference type="Gene3D" id="2.60.40.10">
    <property type="entry name" value="Immunoglobulins"/>
    <property type="match status" value="1"/>
</dbReference>
<proteinExistence type="predicted"/>
<evidence type="ECO:0000313" key="3">
    <source>
        <dbReference type="Proteomes" id="UP001519460"/>
    </source>
</evidence>
<keyword evidence="3" id="KW-1185">Reference proteome</keyword>
<dbReference type="InterPro" id="IPR036179">
    <property type="entry name" value="Ig-like_dom_sf"/>
</dbReference>
<dbReference type="EMBL" id="JACVVK020000479">
    <property type="protein sequence ID" value="KAK7471774.1"/>
    <property type="molecule type" value="Genomic_DNA"/>
</dbReference>
<dbReference type="InterPro" id="IPR013783">
    <property type="entry name" value="Ig-like_fold"/>
</dbReference>
<name>A0ABD0JED5_9CAEN</name>
<gene>
    <name evidence="2" type="ORF">BaRGS_00035596</name>
</gene>
<accession>A0ABD0JED5</accession>
<sequence length="132" mass="14532">MLTHWGRNYDYRPFPGTTCHSGGIDRKGVPKGPQAEMPVPPCARRTNLPRHVVKILNGDAITIFKKFPLNTGSNEYVFSGSWKGRGAVYDASTTADVILPGSNLSRNDAGLYRCEVTTDRETIHDDVAVEVL</sequence>
<evidence type="ECO:0000313" key="2">
    <source>
        <dbReference type="EMBL" id="KAK7471774.1"/>
    </source>
</evidence>
<evidence type="ECO:0000256" key="1">
    <source>
        <dbReference type="SAM" id="MobiDB-lite"/>
    </source>
</evidence>
<dbReference type="SUPFAM" id="SSF48726">
    <property type="entry name" value="Immunoglobulin"/>
    <property type="match status" value="1"/>
</dbReference>
<protein>
    <recommendedName>
        <fullName evidence="4">Ig-like domain-containing protein</fullName>
    </recommendedName>
</protein>
<reference evidence="2 3" key="1">
    <citation type="journal article" date="2023" name="Sci. Data">
        <title>Genome assembly of the Korean intertidal mud-creeper Batillaria attramentaria.</title>
        <authorList>
            <person name="Patra A.K."/>
            <person name="Ho P.T."/>
            <person name="Jun S."/>
            <person name="Lee S.J."/>
            <person name="Kim Y."/>
            <person name="Won Y.J."/>
        </authorList>
    </citation>
    <scope>NUCLEOTIDE SEQUENCE [LARGE SCALE GENOMIC DNA]</scope>
    <source>
        <strain evidence="2">Wonlab-2016</strain>
    </source>
</reference>
<dbReference type="AlphaFoldDB" id="A0ABD0JED5"/>
<feature type="region of interest" description="Disordered" evidence="1">
    <location>
        <begin position="22"/>
        <end position="43"/>
    </location>
</feature>
<organism evidence="2 3">
    <name type="scientific">Batillaria attramentaria</name>
    <dbReference type="NCBI Taxonomy" id="370345"/>
    <lineage>
        <taxon>Eukaryota</taxon>
        <taxon>Metazoa</taxon>
        <taxon>Spiralia</taxon>
        <taxon>Lophotrochozoa</taxon>
        <taxon>Mollusca</taxon>
        <taxon>Gastropoda</taxon>
        <taxon>Caenogastropoda</taxon>
        <taxon>Sorbeoconcha</taxon>
        <taxon>Cerithioidea</taxon>
        <taxon>Batillariidae</taxon>
        <taxon>Batillaria</taxon>
    </lineage>
</organism>